<dbReference type="AlphaFoldDB" id="A0A422ZHT5"/>
<proteinExistence type="predicted"/>
<dbReference type="InterPro" id="IPR001387">
    <property type="entry name" value="Cro/C1-type_HTH"/>
</dbReference>
<dbReference type="Pfam" id="PF01381">
    <property type="entry name" value="HTH_3"/>
    <property type="match status" value="1"/>
</dbReference>
<sequence length="168" mass="19722">MQLLKIEMTKKTLCRNLLPMVEKTNKHQDFADRLNLEMSKKNLSVKQLSQAGQVTYEMARRYTLGTAKPRDEKLIRIAEWLNVPPAWLDYGATEAATESDTFQEIGTDFHYDKPDESEFANLSDEEKRLLRVFRKFPDAEANNMLLAFEIRYKKLLEFYSEYADPDKK</sequence>
<dbReference type="CDD" id="cd00093">
    <property type="entry name" value="HTH_XRE"/>
    <property type="match status" value="1"/>
</dbReference>
<dbReference type="EMBL" id="MPYG04000197">
    <property type="protein sequence ID" value="ROG89183.1"/>
    <property type="molecule type" value="Genomic_DNA"/>
</dbReference>
<dbReference type="SUPFAM" id="SSF47413">
    <property type="entry name" value="lambda repressor-like DNA-binding domains"/>
    <property type="match status" value="1"/>
</dbReference>
<name>A0A422ZHT5_KLEPN</name>
<comment type="caution">
    <text evidence="2">The sequence shown here is derived from an EMBL/GenBank/DDBJ whole genome shotgun (WGS) entry which is preliminary data.</text>
</comment>
<evidence type="ECO:0000313" key="3">
    <source>
        <dbReference type="Proteomes" id="UP000283322"/>
    </source>
</evidence>
<evidence type="ECO:0000259" key="1">
    <source>
        <dbReference type="PROSITE" id="PS50943"/>
    </source>
</evidence>
<dbReference type="Proteomes" id="UP000283322">
    <property type="component" value="Unassembled WGS sequence"/>
</dbReference>
<dbReference type="GO" id="GO:0003677">
    <property type="term" value="F:DNA binding"/>
    <property type="evidence" value="ECO:0007669"/>
    <property type="project" value="InterPro"/>
</dbReference>
<dbReference type="Gene3D" id="1.10.260.40">
    <property type="entry name" value="lambda repressor-like DNA-binding domains"/>
    <property type="match status" value="1"/>
</dbReference>
<organism evidence="2 3">
    <name type="scientific">Klebsiella pneumoniae</name>
    <dbReference type="NCBI Taxonomy" id="573"/>
    <lineage>
        <taxon>Bacteria</taxon>
        <taxon>Pseudomonadati</taxon>
        <taxon>Pseudomonadota</taxon>
        <taxon>Gammaproteobacteria</taxon>
        <taxon>Enterobacterales</taxon>
        <taxon>Enterobacteriaceae</taxon>
        <taxon>Klebsiella/Raoultella group</taxon>
        <taxon>Klebsiella</taxon>
        <taxon>Klebsiella pneumoniae complex</taxon>
    </lineage>
</organism>
<dbReference type="RefSeq" id="WP_077255550.1">
    <property type="nucleotide sequence ID" value="NZ_BILO01000009.1"/>
</dbReference>
<dbReference type="SMART" id="SM00530">
    <property type="entry name" value="HTH_XRE"/>
    <property type="match status" value="1"/>
</dbReference>
<dbReference type="PROSITE" id="PS50943">
    <property type="entry name" value="HTH_CROC1"/>
    <property type="match status" value="1"/>
</dbReference>
<protein>
    <submittedName>
        <fullName evidence="2">Helix-turn-helix domain-containing protein</fullName>
    </submittedName>
</protein>
<accession>A0A422ZHT5</accession>
<feature type="domain" description="HTH cro/C1-type" evidence="1">
    <location>
        <begin position="40"/>
        <end position="88"/>
    </location>
</feature>
<dbReference type="InterPro" id="IPR010982">
    <property type="entry name" value="Lambda_DNA-bd_dom_sf"/>
</dbReference>
<evidence type="ECO:0000313" key="2">
    <source>
        <dbReference type="EMBL" id="ROG89183.1"/>
    </source>
</evidence>
<reference evidence="2 3" key="1">
    <citation type="submission" date="2018-10" db="EMBL/GenBank/DDBJ databases">
        <authorList>
            <person name="Vanduin D."/>
            <person name="Fouts D."/>
            <person name="Wright M."/>
            <person name="Sutton G."/>
            <person name="Nguyen K."/>
            <person name="Kreiswirth B."/>
            <person name="Chen L."/>
            <person name="Rojas L."/>
            <person name="Hujer A."/>
            <person name="Hujer K."/>
            <person name="Bonomo R."/>
            <person name="Adams M."/>
        </authorList>
    </citation>
    <scope>NUCLEOTIDE SEQUENCE [LARGE SCALE GENOMIC DNA]</scope>
    <source>
        <strain evidence="2 3">CRK0165</strain>
    </source>
</reference>
<gene>
    <name evidence="2" type="ORF">BL124_00025570</name>
</gene>